<dbReference type="InterPro" id="IPR001750">
    <property type="entry name" value="ND/Mrp_TM"/>
</dbReference>
<evidence type="ECO:0000256" key="9">
    <source>
        <dbReference type="ARBA" id="ARBA00031025"/>
    </source>
</evidence>
<dbReference type="PRINTS" id="PR01437">
    <property type="entry name" value="NUOXDRDTASE4"/>
</dbReference>
<keyword evidence="7 11" id="KW-1133">Transmembrane helix</keyword>
<evidence type="ECO:0000256" key="6">
    <source>
        <dbReference type="ARBA" id="ARBA00022692"/>
    </source>
</evidence>
<comment type="similarity">
    <text evidence="3">Belongs to the complex I subunit 4 family.</text>
</comment>
<dbReference type="Proteomes" id="UP000837675">
    <property type="component" value="Unassembled WGS sequence"/>
</dbReference>
<dbReference type="PANTHER" id="PTHR43507">
    <property type="entry name" value="NADH-UBIQUINONE OXIDOREDUCTASE CHAIN 4"/>
    <property type="match status" value="1"/>
</dbReference>
<dbReference type="InterPro" id="IPR010227">
    <property type="entry name" value="NADH_Q_OxRdtase_chainM/4"/>
</dbReference>
<evidence type="ECO:0000256" key="5">
    <source>
        <dbReference type="ARBA" id="ARBA00021006"/>
    </source>
</evidence>
<evidence type="ECO:0000256" key="7">
    <source>
        <dbReference type="ARBA" id="ARBA00022989"/>
    </source>
</evidence>
<feature type="transmembrane region" description="Helical" evidence="11">
    <location>
        <begin position="276"/>
        <end position="299"/>
    </location>
</feature>
<feature type="transmembrane region" description="Helical" evidence="11">
    <location>
        <begin position="170"/>
        <end position="190"/>
    </location>
</feature>
<feature type="non-terminal residue" evidence="13">
    <location>
        <position position="1"/>
    </location>
</feature>
<evidence type="ECO:0000256" key="2">
    <source>
        <dbReference type="ARBA" id="ARBA00004141"/>
    </source>
</evidence>
<dbReference type="PANTHER" id="PTHR43507:SF1">
    <property type="entry name" value="NADH-UBIQUINONE OXIDOREDUCTASE CHAIN 4"/>
    <property type="match status" value="1"/>
</dbReference>
<evidence type="ECO:0000256" key="8">
    <source>
        <dbReference type="ARBA" id="ARBA00023136"/>
    </source>
</evidence>
<evidence type="ECO:0000313" key="14">
    <source>
        <dbReference type="Proteomes" id="UP000837675"/>
    </source>
</evidence>
<feature type="transmembrane region" description="Helical" evidence="11">
    <location>
        <begin position="117"/>
        <end position="134"/>
    </location>
</feature>
<feature type="transmembrane region" description="Helical" evidence="11">
    <location>
        <begin position="244"/>
        <end position="264"/>
    </location>
</feature>
<sequence length="508" mass="57185">VEIAILSNHIFLPILGAAVIILLGRVNHLKSDIISKYLALIVASANFLISIFILSRFDKETDQLQFVEKKAWFAEYDINYHLGIDILSLYFILLTTFLSLICIVASWNSIKDKVREFFALLLLLEGLIIGVFAAADVVLFYLFFETVLVPMFFIIGIWGGENKIYASFKFFLYTLFGSVLFLLAILYIIFYSETADIQLLVEKVPHYNIETQKWLWAALFMAFAIKVPMWPLHTWLPDAHVQAPTAGSVMLAGVLLKLGGYGFLRFSIPMLPEGSIYFADLVITLSIIAVIYTFLVALMQTDMKKMIAYSSVAHMGYVTAGMFTFTSQGIEGSIFTMLSHGLISSALFLCIGVLYDRMHTKEISFYGGLTKKMPAFTLFFMVFMLGSVGLPTTSGFVGEFFVLFAAFKTKNLYGVLLALGMVLGAAYMLWLYARLMFGQLKSQLVEITDLSIREKTYLASIAVFVVLLGIIPNIINNNLFMFTENLVNKIKLTKEIMPDEINYNISDE</sequence>
<feature type="transmembrane region" description="Helical" evidence="11">
    <location>
        <begin position="456"/>
        <end position="475"/>
    </location>
</feature>
<feature type="domain" description="NADH:quinone oxidoreductase/Mrp antiporter transmembrane" evidence="12">
    <location>
        <begin position="134"/>
        <end position="421"/>
    </location>
</feature>
<dbReference type="GO" id="GO:0008137">
    <property type="term" value="F:NADH dehydrogenase (ubiquinone) activity"/>
    <property type="evidence" value="ECO:0007669"/>
    <property type="project" value="UniProtKB-EC"/>
</dbReference>
<dbReference type="InterPro" id="IPR003918">
    <property type="entry name" value="NADH_UbQ_OxRdtase"/>
</dbReference>
<dbReference type="GO" id="GO:0048039">
    <property type="term" value="F:ubiquinone binding"/>
    <property type="evidence" value="ECO:0007669"/>
    <property type="project" value="TreeGrafter"/>
</dbReference>
<feature type="transmembrane region" description="Helical" evidence="11">
    <location>
        <begin position="376"/>
        <end position="406"/>
    </location>
</feature>
<keyword evidence="8 11" id="KW-0472">Membrane</keyword>
<evidence type="ECO:0000256" key="4">
    <source>
        <dbReference type="ARBA" id="ARBA00012944"/>
    </source>
</evidence>
<feature type="transmembrane region" description="Helical" evidence="11">
    <location>
        <begin position="214"/>
        <end position="232"/>
    </location>
</feature>
<feature type="transmembrane region" description="Helical" evidence="11">
    <location>
        <begin position="140"/>
        <end position="158"/>
    </location>
</feature>
<dbReference type="NCBIfam" id="TIGR01972">
    <property type="entry name" value="NDH_I_M"/>
    <property type="match status" value="1"/>
</dbReference>
<comment type="subcellular location">
    <subcellularLocation>
        <location evidence="2">Membrane</location>
        <topology evidence="2">Multi-pass membrane protein</topology>
    </subcellularLocation>
</comment>
<evidence type="ECO:0000256" key="10">
    <source>
        <dbReference type="ARBA" id="ARBA00049551"/>
    </source>
</evidence>
<dbReference type="GO" id="GO:0003954">
    <property type="term" value="F:NADH dehydrogenase activity"/>
    <property type="evidence" value="ECO:0007669"/>
    <property type="project" value="TreeGrafter"/>
</dbReference>
<protein>
    <recommendedName>
        <fullName evidence="5">NADH-ubiquinone oxidoreductase chain 4</fullName>
        <ecNumber evidence="4">7.1.1.2</ecNumber>
    </recommendedName>
    <alternativeName>
        <fullName evidence="9">NADH dehydrogenase subunit 4</fullName>
    </alternativeName>
</protein>
<dbReference type="GO" id="GO:0016020">
    <property type="term" value="C:membrane"/>
    <property type="evidence" value="ECO:0007669"/>
    <property type="project" value="UniProtKB-SubCell"/>
</dbReference>
<feature type="transmembrane region" description="Helical" evidence="11">
    <location>
        <begin position="86"/>
        <end position="105"/>
    </location>
</feature>
<comment type="caution">
    <text evidence="13">The sequence shown here is derived from an EMBL/GenBank/DDBJ whole genome shotgun (WGS) entry which is preliminary data.</text>
</comment>
<evidence type="ECO:0000256" key="1">
    <source>
        <dbReference type="ARBA" id="ARBA00003257"/>
    </source>
</evidence>
<evidence type="ECO:0000256" key="3">
    <source>
        <dbReference type="ARBA" id="ARBA00009025"/>
    </source>
</evidence>
<dbReference type="NCBIfam" id="NF004499">
    <property type="entry name" value="PRK05846.1-3"/>
    <property type="match status" value="1"/>
</dbReference>
<comment type="function">
    <text evidence="1">Core subunit of the mitochondrial membrane respiratory chain NADH dehydrogenase (Complex I) that is believed to belong to the minimal assembly required for catalysis. Complex I functions in the transfer of electrons from NADH to the respiratory chain. The immediate electron acceptor for the enzyme is believed to be ubiquinone.</text>
</comment>
<evidence type="ECO:0000256" key="11">
    <source>
        <dbReference type="SAM" id="Phobius"/>
    </source>
</evidence>
<dbReference type="AlphaFoldDB" id="A0A8S4C426"/>
<dbReference type="Pfam" id="PF00361">
    <property type="entry name" value="Proton_antipo_M"/>
    <property type="match status" value="1"/>
</dbReference>
<dbReference type="EMBL" id="CAJVAF010000304">
    <property type="protein sequence ID" value="CAG7594325.1"/>
    <property type="molecule type" value="Genomic_DNA"/>
</dbReference>
<keyword evidence="6 11" id="KW-0812">Transmembrane</keyword>
<feature type="transmembrane region" description="Helical" evidence="11">
    <location>
        <begin position="6"/>
        <end position="25"/>
    </location>
</feature>
<evidence type="ECO:0000259" key="12">
    <source>
        <dbReference type="Pfam" id="PF00361"/>
    </source>
</evidence>
<feature type="transmembrane region" description="Helical" evidence="11">
    <location>
        <begin position="412"/>
        <end position="435"/>
    </location>
</feature>
<feature type="transmembrane region" description="Helical" evidence="11">
    <location>
        <begin position="337"/>
        <end position="355"/>
    </location>
</feature>
<evidence type="ECO:0000313" key="13">
    <source>
        <dbReference type="EMBL" id="CAG7594325.1"/>
    </source>
</evidence>
<keyword evidence="14" id="KW-1185">Reference proteome</keyword>
<feature type="transmembrane region" description="Helical" evidence="11">
    <location>
        <begin position="306"/>
        <end position="325"/>
    </location>
</feature>
<reference evidence="13" key="1">
    <citation type="submission" date="2021-06" db="EMBL/GenBank/DDBJ databases">
        <authorList>
            <person name="Nardi T."/>
            <person name="Nardi T."/>
        </authorList>
    </citation>
    <scope>NUCLEOTIDE SEQUENCE</scope>
</reference>
<proteinExistence type="inferred from homology"/>
<accession>A0A8S4C426</accession>
<gene>
    <name evidence="13" type="ORF">MHYMCMPASI_00755</name>
</gene>
<organism evidence="13 14">
    <name type="scientific">Hyalomma marginatum</name>
    <dbReference type="NCBI Taxonomy" id="34627"/>
    <lineage>
        <taxon>Eukaryota</taxon>
        <taxon>Metazoa</taxon>
        <taxon>Ecdysozoa</taxon>
        <taxon>Arthropoda</taxon>
        <taxon>Chelicerata</taxon>
        <taxon>Arachnida</taxon>
        <taxon>Acari</taxon>
        <taxon>Parasitiformes</taxon>
        <taxon>Ixodida</taxon>
        <taxon>Ixodoidea</taxon>
        <taxon>Ixodidae</taxon>
        <taxon>Hyalomminae</taxon>
        <taxon>Hyalomma</taxon>
    </lineage>
</organism>
<feature type="transmembrane region" description="Helical" evidence="11">
    <location>
        <begin position="37"/>
        <end position="57"/>
    </location>
</feature>
<dbReference type="GO" id="GO:0015990">
    <property type="term" value="P:electron transport coupled proton transport"/>
    <property type="evidence" value="ECO:0007669"/>
    <property type="project" value="TreeGrafter"/>
</dbReference>
<dbReference type="GO" id="GO:0042773">
    <property type="term" value="P:ATP synthesis coupled electron transport"/>
    <property type="evidence" value="ECO:0007669"/>
    <property type="project" value="InterPro"/>
</dbReference>
<comment type="catalytic activity">
    <reaction evidence="10">
        <text>a ubiquinone + NADH + 5 H(+)(in) = a ubiquinol + NAD(+) + 4 H(+)(out)</text>
        <dbReference type="Rhea" id="RHEA:29091"/>
        <dbReference type="Rhea" id="RHEA-COMP:9565"/>
        <dbReference type="Rhea" id="RHEA-COMP:9566"/>
        <dbReference type="ChEBI" id="CHEBI:15378"/>
        <dbReference type="ChEBI" id="CHEBI:16389"/>
        <dbReference type="ChEBI" id="CHEBI:17976"/>
        <dbReference type="ChEBI" id="CHEBI:57540"/>
        <dbReference type="ChEBI" id="CHEBI:57945"/>
        <dbReference type="EC" id="7.1.1.2"/>
    </reaction>
</comment>
<name>A0A8S4C426_9ACAR</name>
<dbReference type="EC" id="7.1.1.2" evidence="4"/>